<feature type="transmembrane region" description="Helical" evidence="1">
    <location>
        <begin position="259"/>
        <end position="282"/>
    </location>
</feature>
<feature type="transmembrane region" description="Helical" evidence="1">
    <location>
        <begin position="185"/>
        <end position="208"/>
    </location>
</feature>
<dbReference type="EMBL" id="ML122278">
    <property type="protein sequence ID" value="RPD57938.1"/>
    <property type="molecule type" value="Genomic_DNA"/>
</dbReference>
<organism evidence="2 3">
    <name type="scientific">Lentinus tigrinus ALCF2SS1-6</name>
    <dbReference type="NCBI Taxonomy" id="1328759"/>
    <lineage>
        <taxon>Eukaryota</taxon>
        <taxon>Fungi</taxon>
        <taxon>Dikarya</taxon>
        <taxon>Basidiomycota</taxon>
        <taxon>Agaricomycotina</taxon>
        <taxon>Agaricomycetes</taxon>
        <taxon>Polyporales</taxon>
        <taxon>Polyporaceae</taxon>
        <taxon>Lentinus</taxon>
    </lineage>
</organism>
<gene>
    <name evidence="2" type="ORF">L227DRAFT_505869</name>
</gene>
<accession>A0A5C2S383</accession>
<dbReference type="Proteomes" id="UP000313359">
    <property type="component" value="Unassembled WGS sequence"/>
</dbReference>
<feature type="transmembrane region" description="Helical" evidence="1">
    <location>
        <begin position="143"/>
        <end position="165"/>
    </location>
</feature>
<feature type="transmembrane region" description="Helical" evidence="1">
    <location>
        <begin position="67"/>
        <end position="94"/>
    </location>
</feature>
<feature type="transmembrane region" description="Helical" evidence="1">
    <location>
        <begin position="114"/>
        <end position="136"/>
    </location>
</feature>
<keyword evidence="3" id="KW-1185">Reference proteome</keyword>
<reference evidence="2" key="1">
    <citation type="journal article" date="2018" name="Genome Biol. Evol.">
        <title>Genomics and development of Lentinus tigrinus, a white-rot wood-decaying mushroom with dimorphic fruiting bodies.</title>
        <authorList>
            <person name="Wu B."/>
            <person name="Xu Z."/>
            <person name="Knudson A."/>
            <person name="Carlson A."/>
            <person name="Chen N."/>
            <person name="Kovaka S."/>
            <person name="LaButti K."/>
            <person name="Lipzen A."/>
            <person name="Pennachio C."/>
            <person name="Riley R."/>
            <person name="Schakwitz W."/>
            <person name="Umezawa K."/>
            <person name="Ohm R.A."/>
            <person name="Grigoriev I.V."/>
            <person name="Nagy L.G."/>
            <person name="Gibbons J."/>
            <person name="Hibbett D."/>
        </authorList>
    </citation>
    <scope>NUCLEOTIDE SEQUENCE [LARGE SCALE GENOMIC DNA]</scope>
    <source>
        <strain evidence="2">ALCF2SS1-6</strain>
    </source>
</reference>
<evidence type="ECO:0000313" key="2">
    <source>
        <dbReference type="EMBL" id="RPD57938.1"/>
    </source>
</evidence>
<dbReference type="OrthoDB" id="3250682at2759"/>
<proteinExistence type="predicted"/>
<dbReference type="AlphaFoldDB" id="A0A5C2S383"/>
<keyword evidence="1" id="KW-0812">Transmembrane</keyword>
<evidence type="ECO:0000313" key="3">
    <source>
        <dbReference type="Proteomes" id="UP000313359"/>
    </source>
</evidence>
<feature type="transmembrane region" description="Helical" evidence="1">
    <location>
        <begin position="229"/>
        <end position="253"/>
    </location>
</feature>
<feature type="transmembrane region" description="Helical" evidence="1">
    <location>
        <begin position="12"/>
        <end position="34"/>
    </location>
</feature>
<protein>
    <submittedName>
        <fullName evidence="2">Uncharacterized protein</fullName>
    </submittedName>
</protein>
<keyword evidence="1" id="KW-1133">Transmembrane helix</keyword>
<sequence>MVDVLTGHIISGIFEFILFGIFFVLSTASLFLLVRRHQDRFPGTSNSSYGWRRALAFIWRLRKSPLIAANILLMCTVTAHMATSARRLILAFVYNGGHDEEIDFLNLLEEKTQVIRLVLLFIDMFIGDLVITYRVWLVWEHRLGVIALPALTTVALLATGIGMIHQFLVSKPTGSVFDPIVTRWITAYCVMTFLTNIYGTIVIAYRIWATNRLLKNTGMYDGTRSLLETMAIFVESAALYAVWGVFYVVVYGTKSHLEIIGTGCAPTVLGVTFMLITVRVGLGWAQESRVAANSLSSQSARAAVISALSFRGVHTTTQDETSISLAPTKKDPGIQV</sequence>
<name>A0A5C2S383_9APHY</name>
<keyword evidence="1" id="KW-0472">Membrane</keyword>
<dbReference type="STRING" id="1328759.A0A5C2S383"/>
<evidence type="ECO:0000256" key="1">
    <source>
        <dbReference type="SAM" id="Phobius"/>
    </source>
</evidence>